<name>A0A5T7VX48_SALER</name>
<evidence type="ECO:0000313" key="5">
    <source>
        <dbReference type="EMBL" id="EBN2829364.1"/>
    </source>
</evidence>
<dbReference type="NCBIfam" id="NF033542">
    <property type="entry name" value="transpos_IS110"/>
    <property type="match status" value="1"/>
</dbReference>
<proteinExistence type="predicted"/>
<dbReference type="PANTHER" id="PTHR33055:SF3">
    <property type="entry name" value="PUTATIVE TRANSPOSASE FOR IS117-RELATED"/>
    <property type="match status" value="1"/>
</dbReference>
<sequence>MRLIDLVRENFAEIVFAGLESSVVGIEACHSSHYWGRELIKLGHTVRLLPTQYVKPFVVGGKNDANDAAVICTAVTRRDIHTVPVKSAEQQSLQSLHRMREKAIQERTAKSNQIRSMFSEEGHIFPAGLPSLRKGILTLMDDGEAGLTPILKRLGQMYLEQMGVLKAWLDELDSMIDDNFKNNETYQRLATIPRIGPIIATAMVGLVEDPAQFKNGRRFAAWLSWHYGFCFPNKNPYRPDGCDVTQGLAELSPAHYSPESPPAVHTGNEYFLYVRLPTRRSLTTRKGFVADPQPGH</sequence>
<protein>
    <submittedName>
        <fullName evidence="4">IS110 family transposase</fullName>
    </submittedName>
</protein>
<evidence type="ECO:0000259" key="2">
    <source>
        <dbReference type="Pfam" id="PF02371"/>
    </source>
</evidence>
<dbReference type="InterPro" id="IPR003346">
    <property type="entry name" value="Transposase_20"/>
</dbReference>
<dbReference type="EMBL" id="AAGAQC010000022">
    <property type="protein sequence ID" value="EBL9210846.1"/>
    <property type="molecule type" value="Genomic_DNA"/>
</dbReference>
<accession>A0A5T7VX48</accession>
<dbReference type="InterPro" id="IPR002525">
    <property type="entry name" value="Transp_IS110-like_N"/>
</dbReference>
<evidence type="ECO:0000313" key="4">
    <source>
        <dbReference type="EMBL" id="EBN2156953.1"/>
    </source>
</evidence>
<dbReference type="Pfam" id="PF01548">
    <property type="entry name" value="DEDD_Tnp_IS110"/>
    <property type="match status" value="1"/>
</dbReference>
<dbReference type="PANTHER" id="PTHR33055">
    <property type="entry name" value="TRANSPOSASE FOR INSERTION SEQUENCE ELEMENT IS1111A"/>
    <property type="match status" value="1"/>
</dbReference>
<dbReference type="EMBL" id="AAGFCB010000032">
    <property type="protein sequence ID" value="EBN2156953.1"/>
    <property type="molecule type" value="Genomic_DNA"/>
</dbReference>
<dbReference type="EMBL" id="AAGFHZ010000035">
    <property type="protein sequence ID" value="EBN2829364.1"/>
    <property type="molecule type" value="Genomic_DNA"/>
</dbReference>
<feature type="domain" description="Transposase IS110-like N-terminal" evidence="1">
    <location>
        <begin position="24"/>
        <end position="118"/>
    </location>
</feature>
<evidence type="ECO:0000259" key="1">
    <source>
        <dbReference type="Pfam" id="PF01548"/>
    </source>
</evidence>
<gene>
    <name evidence="4" type="ORF">DMS94_22005</name>
    <name evidence="5" type="ORF">DOF78_22795</name>
    <name evidence="3" type="ORF">DOF85_23455</name>
</gene>
<dbReference type="AlphaFoldDB" id="A0A5T7VX48"/>
<dbReference type="GO" id="GO:0006313">
    <property type="term" value="P:DNA transposition"/>
    <property type="evidence" value="ECO:0007669"/>
    <property type="project" value="InterPro"/>
</dbReference>
<dbReference type="InterPro" id="IPR047650">
    <property type="entry name" value="Transpos_IS110"/>
</dbReference>
<feature type="domain" description="Transposase IS116/IS110/IS902 C-terminal" evidence="2">
    <location>
        <begin position="187"/>
        <end position="223"/>
    </location>
</feature>
<evidence type="ECO:0000313" key="3">
    <source>
        <dbReference type="EMBL" id="EBL9210846.1"/>
    </source>
</evidence>
<dbReference type="Pfam" id="PF02371">
    <property type="entry name" value="Transposase_20"/>
    <property type="match status" value="1"/>
</dbReference>
<reference evidence="4" key="1">
    <citation type="submission" date="2018-06" db="EMBL/GenBank/DDBJ databases">
        <authorList>
            <consortium name="PulseNet: The National Subtyping Network for Foodborne Disease Surveillance"/>
            <person name="Tarr C.L."/>
            <person name="Trees E."/>
            <person name="Katz L.S."/>
            <person name="Carleton-Romer H.A."/>
            <person name="Stroika S."/>
            <person name="Kucerova Z."/>
            <person name="Roache K.F."/>
            <person name="Sabol A.L."/>
            <person name="Besser J."/>
            <person name="Gerner-Smidt P."/>
        </authorList>
    </citation>
    <scope>NUCLEOTIDE SEQUENCE</scope>
    <source>
        <strain evidence="4">PNUSAS041911</strain>
        <strain evidence="3">PNUSAS042495</strain>
        <strain evidence="5">PNUSAS042910</strain>
    </source>
</reference>
<comment type="caution">
    <text evidence="4">The sequence shown here is derived from an EMBL/GenBank/DDBJ whole genome shotgun (WGS) entry which is preliminary data.</text>
</comment>
<dbReference type="GO" id="GO:0003677">
    <property type="term" value="F:DNA binding"/>
    <property type="evidence" value="ECO:0007669"/>
    <property type="project" value="InterPro"/>
</dbReference>
<dbReference type="GO" id="GO:0004803">
    <property type="term" value="F:transposase activity"/>
    <property type="evidence" value="ECO:0007669"/>
    <property type="project" value="InterPro"/>
</dbReference>
<organism evidence="4">
    <name type="scientific">Salmonella enterica</name>
    <name type="common">Salmonella choleraesuis</name>
    <dbReference type="NCBI Taxonomy" id="28901"/>
    <lineage>
        <taxon>Bacteria</taxon>
        <taxon>Pseudomonadati</taxon>
        <taxon>Pseudomonadota</taxon>
        <taxon>Gammaproteobacteria</taxon>
        <taxon>Enterobacterales</taxon>
        <taxon>Enterobacteriaceae</taxon>
        <taxon>Salmonella</taxon>
    </lineage>
</organism>